<gene>
    <name evidence="4" type="ORF">GL286_03765</name>
</gene>
<evidence type="ECO:0000313" key="5">
    <source>
        <dbReference type="Proteomes" id="UP000478183"/>
    </source>
</evidence>
<evidence type="ECO:0000256" key="3">
    <source>
        <dbReference type="SAM" id="Phobius"/>
    </source>
</evidence>
<feature type="transmembrane region" description="Helical" evidence="3">
    <location>
        <begin position="135"/>
        <end position="153"/>
    </location>
</feature>
<comment type="caution">
    <text evidence="4">The sequence shown here is derived from an EMBL/GenBank/DDBJ whole genome shotgun (WGS) entry which is preliminary data.</text>
</comment>
<dbReference type="GO" id="GO:0008654">
    <property type="term" value="P:phospholipid biosynthetic process"/>
    <property type="evidence" value="ECO:0007669"/>
    <property type="project" value="InterPro"/>
</dbReference>
<keyword evidence="1 2" id="KW-0808">Transferase</keyword>
<keyword evidence="3" id="KW-0812">Transmembrane</keyword>
<proteinExistence type="inferred from homology"/>
<dbReference type="EMBL" id="WMIE01000001">
    <property type="protein sequence ID" value="MTH76842.1"/>
    <property type="molecule type" value="Genomic_DNA"/>
</dbReference>
<dbReference type="InterPro" id="IPR048254">
    <property type="entry name" value="CDP_ALCOHOL_P_TRANSF_CS"/>
</dbReference>
<sequence length="184" mass="20090">MVAQLMRQHYPHLRMGACNFVTLMRLALTCGLLAPLLAGNAGGYGITGFALFALALDGVDGWLARRSGLVSGFGARFDIEVDAAFALVLSLHALSIGSIGPEILLLGFMRYAFVAAGLLLPWLAAPLPFSHRRRLVCIVQMVVLIALQLPVLPEEFALLLTWLAVFALLWSFGADILWLRRECR</sequence>
<dbReference type="InterPro" id="IPR043130">
    <property type="entry name" value="CDP-OH_PTrfase_TM_dom"/>
</dbReference>
<name>A0A6L6J416_9RHOB</name>
<protein>
    <submittedName>
        <fullName evidence="4">CDP-alcohol phosphatidyltransferase family protein</fullName>
    </submittedName>
</protein>
<dbReference type="GO" id="GO:0016780">
    <property type="term" value="F:phosphotransferase activity, for other substituted phosphate groups"/>
    <property type="evidence" value="ECO:0007669"/>
    <property type="project" value="InterPro"/>
</dbReference>
<accession>A0A6L6J416</accession>
<organism evidence="4 5">
    <name type="scientific">Paracoccus aestuariivivens</name>
    <dbReference type="NCBI Taxonomy" id="1820333"/>
    <lineage>
        <taxon>Bacteria</taxon>
        <taxon>Pseudomonadati</taxon>
        <taxon>Pseudomonadota</taxon>
        <taxon>Alphaproteobacteria</taxon>
        <taxon>Rhodobacterales</taxon>
        <taxon>Paracoccaceae</taxon>
        <taxon>Paracoccus</taxon>
    </lineage>
</organism>
<dbReference type="GO" id="GO:0016020">
    <property type="term" value="C:membrane"/>
    <property type="evidence" value="ECO:0007669"/>
    <property type="project" value="InterPro"/>
</dbReference>
<dbReference type="Proteomes" id="UP000478183">
    <property type="component" value="Unassembled WGS sequence"/>
</dbReference>
<keyword evidence="5" id="KW-1185">Reference proteome</keyword>
<dbReference type="InterPro" id="IPR000462">
    <property type="entry name" value="CDP-OH_P_trans"/>
</dbReference>
<comment type="similarity">
    <text evidence="2">Belongs to the CDP-alcohol phosphatidyltransferase class-I family.</text>
</comment>
<dbReference type="PROSITE" id="PS00379">
    <property type="entry name" value="CDP_ALCOHOL_P_TRANSF"/>
    <property type="match status" value="1"/>
</dbReference>
<feature type="transmembrane region" description="Helical" evidence="3">
    <location>
        <begin position="159"/>
        <end position="179"/>
    </location>
</feature>
<keyword evidence="3" id="KW-1133">Transmembrane helix</keyword>
<dbReference type="Pfam" id="PF01066">
    <property type="entry name" value="CDP-OH_P_transf"/>
    <property type="match status" value="1"/>
</dbReference>
<evidence type="ECO:0000256" key="2">
    <source>
        <dbReference type="RuleBase" id="RU003750"/>
    </source>
</evidence>
<evidence type="ECO:0000313" key="4">
    <source>
        <dbReference type="EMBL" id="MTH76842.1"/>
    </source>
</evidence>
<evidence type="ECO:0000256" key="1">
    <source>
        <dbReference type="ARBA" id="ARBA00022679"/>
    </source>
</evidence>
<keyword evidence="3" id="KW-0472">Membrane</keyword>
<dbReference type="AlphaFoldDB" id="A0A6L6J416"/>
<feature type="transmembrane region" description="Helical" evidence="3">
    <location>
        <begin position="103"/>
        <end position="123"/>
    </location>
</feature>
<dbReference type="OrthoDB" id="9782011at2"/>
<dbReference type="Gene3D" id="1.20.120.1760">
    <property type="match status" value="1"/>
</dbReference>
<reference evidence="4 5" key="1">
    <citation type="submission" date="2019-11" db="EMBL/GenBank/DDBJ databases">
        <authorList>
            <person name="Dong K."/>
        </authorList>
    </citation>
    <scope>NUCLEOTIDE SEQUENCE [LARGE SCALE GENOMIC DNA]</scope>
    <source>
        <strain evidence="4 5">NBRC 111993</strain>
    </source>
</reference>